<feature type="region of interest" description="Disordered" evidence="1">
    <location>
        <begin position="424"/>
        <end position="452"/>
    </location>
</feature>
<accession>A0ABP0TKD4</accession>
<dbReference type="EMBL" id="OZ019903">
    <property type="protein sequence ID" value="CAK9196185.1"/>
    <property type="molecule type" value="Genomic_DNA"/>
</dbReference>
<sequence length="748" mass="83739">MNDSRNTKERSDQKRSLGDVRRLTMAATPPATEQPPRRPSRACSTRLPPRPAPPPAPPTPKAFTRSPVVDKQIRTSARATSLVICPSSPSPAWKERCQLRSMWELSAILNFFAVFRPVLKLDPDLSSEDIESALLSPNNKLDRIHVTLLKAIPPASRIALSTDTWPTVLCKKLKDWWPKVAEGPCPLLPSQGGEMAAYKELDVVLRVQLLRALCEMRVDQDDLRLYIDESLKLGHPMSVFRKEKIGCGAEGTIYWYEHDAFTGHRLYREVQVAGKSKGKGSGKGRNVPPPLVSMWETVATSFEEFQEVARRLTSSRNRMEMAMGKRIMQNILPELEEIQKKKDRTIKKQQRQAILLDNSIHGNGLAAGRSRRERKPVTYTFDEYDRSISEAIKSTKKKSPESLLLRWDLRSVNNKVNGVSEFSELGHANGQSNGKHGRERIHNGGLPRRQLRSSQAAVELANASPVFDEAGVIFSDDDIEGEAVYDDEYIAAKLRRESLSSERVEDYRGYEQDYADYEGEEERKVEESGEEDGTHQQSYSDEGKRKKRKRNGPRVIFVNNLQFKEAHHRKRPVHSMAGNLDDESEYENKLQSDGKVQIQQIRVAGDAKATEGIARPREEGVVSDNDRSSDRSLERVSRREGPPPNGEKLSMQTEEEPEGDYYGDQSDPSEGGSVDFDVEGNLGQEVGSSKKQRQMLDLNEVASGAQGNNHSSSENDDYSDYSGEGRTTFANGDQAGPEAGSNSNRGSS</sequence>
<dbReference type="InterPro" id="IPR028938">
    <property type="entry name" value="Rsf1-like"/>
</dbReference>
<evidence type="ECO:0008006" key="4">
    <source>
        <dbReference type="Google" id="ProtNLM"/>
    </source>
</evidence>
<organism evidence="2 3">
    <name type="scientific">Sphagnum troendelagicum</name>
    <dbReference type="NCBI Taxonomy" id="128251"/>
    <lineage>
        <taxon>Eukaryota</taxon>
        <taxon>Viridiplantae</taxon>
        <taxon>Streptophyta</taxon>
        <taxon>Embryophyta</taxon>
        <taxon>Bryophyta</taxon>
        <taxon>Sphagnophytina</taxon>
        <taxon>Sphagnopsida</taxon>
        <taxon>Sphagnales</taxon>
        <taxon>Sphagnaceae</taxon>
        <taxon>Sphagnum</taxon>
    </lineage>
</organism>
<gene>
    <name evidence="2" type="ORF">CSSPTR1EN2_LOCUS3347</name>
</gene>
<feature type="compositionally biased region" description="Basic and acidic residues" evidence="1">
    <location>
        <begin position="1"/>
        <end position="22"/>
    </location>
</feature>
<feature type="region of interest" description="Disordered" evidence="1">
    <location>
        <begin position="1"/>
        <end position="68"/>
    </location>
</feature>
<evidence type="ECO:0000313" key="3">
    <source>
        <dbReference type="Proteomes" id="UP001497512"/>
    </source>
</evidence>
<feature type="compositionally biased region" description="Basic and acidic residues" evidence="1">
    <location>
        <begin position="614"/>
        <end position="641"/>
    </location>
</feature>
<dbReference type="PANTHER" id="PTHR14296:SF3">
    <property type="entry name" value="DIKAR, ISOFORM F"/>
    <property type="match status" value="1"/>
</dbReference>
<reference evidence="2" key="1">
    <citation type="submission" date="2024-02" db="EMBL/GenBank/DDBJ databases">
        <authorList>
            <consortium name="ELIXIR-Norway"/>
            <consortium name="Elixir Norway"/>
        </authorList>
    </citation>
    <scope>NUCLEOTIDE SEQUENCE</scope>
</reference>
<evidence type="ECO:0000256" key="1">
    <source>
        <dbReference type="SAM" id="MobiDB-lite"/>
    </source>
</evidence>
<proteinExistence type="predicted"/>
<protein>
    <recommendedName>
        <fullName evidence="4">DDT domain-containing protein DDR4</fullName>
    </recommendedName>
</protein>
<name>A0ABP0TKD4_9BRYO</name>
<keyword evidence="3" id="KW-1185">Reference proteome</keyword>
<evidence type="ECO:0000313" key="2">
    <source>
        <dbReference type="EMBL" id="CAK9196185.1"/>
    </source>
</evidence>
<dbReference type="Proteomes" id="UP001497512">
    <property type="component" value="Chromosome 11"/>
</dbReference>
<feature type="compositionally biased region" description="Pro residues" evidence="1">
    <location>
        <begin position="48"/>
        <end position="60"/>
    </location>
</feature>
<dbReference type="PANTHER" id="PTHR14296">
    <property type="entry name" value="REMODELING AND SPACING FACTOR 1"/>
    <property type="match status" value="1"/>
</dbReference>
<feature type="region of interest" description="Disordered" evidence="1">
    <location>
        <begin position="510"/>
        <end position="748"/>
    </location>
</feature>